<sequence>MTVHVDCVQYLKVPFHGCKAYFSRNRQRRDVRPKATSASASVPATIPMLPIGDAPAASVFGDFIALLNGELTSQDGGEEGGDEAGEGAGDGAAGSSALTGTPTGAGAGSRSAGSGASRLRGRSPVADSDIRKPAVPAPSATEATDCAGGDFQTTATAIPTPGAAASPALTGAGKLPISAPEGNAAACVHAAAASDPSPKATAARDGSSGYHAVSLAHSVSTHSFWGDEDEDRQAAPAGSGIDGLVLVSATAAASSRAE</sequence>
<accession>A0A8H8DL06</accession>
<evidence type="ECO:0000256" key="1">
    <source>
        <dbReference type="SAM" id="MobiDB-lite"/>
    </source>
</evidence>
<gene>
    <name evidence="2" type="ORF">BJ554DRAFT_5514</name>
</gene>
<dbReference type="EMBL" id="JAEFCI010002507">
    <property type="protein sequence ID" value="KAG5462188.1"/>
    <property type="molecule type" value="Genomic_DNA"/>
</dbReference>
<name>A0A8H8DL06_9FUNG</name>
<comment type="caution">
    <text evidence="2">The sequence shown here is derived from an EMBL/GenBank/DDBJ whole genome shotgun (WGS) entry which is preliminary data.</text>
</comment>
<feature type="region of interest" description="Disordered" evidence="1">
    <location>
        <begin position="72"/>
        <end position="159"/>
    </location>
</feature>
<proteinExistence type="predicted"/>
<feature type="compositionally biased region" description="Acidic residues" evidence="1">
    <location>
        <begin position="76"/>
        <end position="85"/>
    </location>
</feature>
<reference evidence="2 3" key="1">
    <citation type="journal article" name="Sci. Rep.">
        <title>Genome-scale phylogenetic analyses confirm Olpidium as the closest living zoosporic fungus to the non-flagellated, terrestrial fungi.</title>
        <authorList>
            <person name="Chang Y."/>
            <person name="Rochon D."/>
            <person name="Sekimoto S."/>
            <person name="Wang Y."/>
            <person name="Chovatia M."/>
            <person name="Sandor L."/>
            <person name="Salamov A."/>
            <person name="Grigoriev I.V."/>
            <person name="Stajich J.E."/>
            <person name="Spatafora J.W."/>
        </authorList>
    </citation>
    <scope>NUCLEOTIDE SEQUENCE [LARGE SCALE GENOMIC DNA]</scope>
    <source>
        <strain evidence="2">S191</strain>
    </source>
</reference>
<keyword evidence="3" id="KW-1185">Reference proteome</keyword>
<evidence type="ECO:0000313" key="3">
    <source>
        <dbReference type="Proteomes" id="UP000673691"/>
    </source>
</evidence>
<organism evidence="2 3">
    <name type="scientific">Olpidium bornovanus</name>
    <dbReference type="NCBI Taxonomy" id="278681"/>
    <lineage>
        <taxon>Eukaryota</taxon>
        <taxon>Fungi</taxon>
        <taxon>Fungi incertae sedis</taxon>
        <taxon>Olpidiomycota</taxon>
        <taxon>Olpidiomycotina</taxon>
        <taxon>Olpidiomycetes</taxon>
        <taxon>Olpidiales</taxon>
        <taxon>Olpidiaceae</taxon>
        <taxon>Olpidium</taxon>
    </lineage>
</organism>
<dbReference type="Proteomes" id="UP000673691">
    <property type="component" value="Unassembled WGS sequence"/>
</dbReference>
<evidence type="ECO:0000313" key="2">
    <source>
        <dbReference type="EMBL" id="KAG5462188.1"/>
    </source>
</evidence>
<feature type="compositionally biased region" description="Low complexity" evidence="1">
    <location>
        <begin position="93"/>
        <end position="124"/>
    </location>
</feature>
<protein>
    <submittedName>
        <fullName evidence="2">Uncharacterized protein</fullName>
    </submittedName>
</protein>
<dbReference type="AlphaFoldDB" id="A0A8H8DL06"/>